<proteinExistence type="inferred from homology"/>
<dbReference type="Gene3D" id="3.40.395.10">
    <property type="entry name" value="Adenoviral Proteinase, Chain A"/>
    <property type="match status" value="1"/>
</dbReference>
<sequence length="1761" mass="197012">MGSPGELSARNIIVSGKDIIERNNILSIPGTFLNLLPAFDAPVPDALQFAFPPLNNNSSQKIEPSATRFHDHLPAAVGVDLIGHSIPDTSLCRSLQREWPSVKHSGVYSIFHVTNDGKVHYYPVWILTWWELLLSARQKQEQWRSAYSWLSQAKSTSDHPAALKVYIKALDYISHIGWDTAIPFETRCSAADLTFFLSNDWLATRHIDWMLESVQLRFESCKQGENRLESPQNSVIFYSPEVLRSIIRRFETIPPNISPEAIPRFLSPLQKRIHDGERPRLYTVYNYSDVHWIALEVDFNRQVIRYGDSMGGSRSSARVRNIIKAWLKATWDYDSFACEQMPCGTQLDDASSCGVCAVNTIERQVFEDPLWDEDLASAYRASKFVEIAHRVLHLNRSNSVIELPVPLSRILADSLAGSIEPGSPNPNPPSPHLAPAYLSSDDDFFNRVSSDADEKIKLNALTLADDQTDGEATDDPEPVHQNQALIGLGSDLDSDPDSNSSSESLKRPKKRQKSGKSTAHTRTVLGAVHEGSFRIDDRRWARFVATIKELDNHAVLDRDNPLTVRHSTCGNTFKMRQPYDTKNFKLHVQAKTCILQTTGAKSSKKSDGAGMLPLTSFAGFKRRSDRSIGSGPHTSTAALASQQEIERVCPGISEEDMPGISNYLLRTMYIGGGSRAYKHFADALYSAPYAELKAAEQQNVQNEAHGNVAWRVDESRNVVTASNCTRIARTVPTVDGKLGLCKNCAALLDLKGFKASVRYEARPNQKFTNRRWIRASSSMQFAKVHGVYEIIVNKDERTPAQRFLLQVLKGEMKDRKIFCGMVEVMAMMDDKALRGVGLQNAKYPPDFNQFCHEIANISPLAYHTFRSIFGGRTTSNFRVIRGRERRFPLAIDDSVFDIAQSYFSSINYTGPVCLSCDDTKLLPALKTYYDTSAKQWYLLGGTTGAIAIASTEELTSVIKGGKVSKASKLRLWVLQVPLPHIPPLAIAALPIASNVTTQSLTGHSKLIIQGLLARGIHVISYATDGSAIKQNIQEALFMSMDGYRHYTVPHPSQRLPNSLTTLDPLDFKLGLLDGKTKNNPCIIIQDSKHALKTLRNNLYSGARLLVMGSKISMYSQVREIAEDPDSTLHRRDVENNDRQDDGSTECVFNQLTLAFVVHKRPQYLGLAVYLYISGEIGDAYQSRHISHADRLWMVLRAKFFLDFWRRFLQTSGYSLSRYFISQQASNILTTIIEGLILLIYAYRDYMPEGTPLLPWLHSSEACKHFFGEMRKLVPDFTYLDFIFSVPKLRVLLRASYRQSPEFSTLSTEHKKKATGYHHTYMDSTNTNLSVLANFPTDGEIAEIAYIAYREAILLAQAVNVLPDDLVPVTTPEHTGSFNESDDEINPELDAVTTESLSSSEAFQELIELVDAHDLPLESISIQRDNLVYANAALQTEASALIDDLPGENGADIHLDGTTIEGHTRSTVDAIDPNLLESRIQDINEETFSNQRSSIELNLNVLVQIRQRHQNPRALKSSKNYAKIKSGLLEYATSQQGQVLPASSTSQSASRGLSTETAHASLARSLLQTLRDHELSSHKISPRLQRWIASGGETDGQFKGNTANAKKAAEARATSYVKNRRDCLRQCGMPKLLEDIATARITIIDPIKSGTFVWIMSEKQILLGRVMAIYIKEGGHNGMNLWVPQTPHLGHISYVAVQVYQKVGSRAKYRAIHLGRPMEIPYYQLVPTNELLMRVGFVNAPGSDTEEVELKDRHLIEERDEL</sequence>
<evidence type="ECO:0000256" key="4">
    <source>
        <dbReference type="SAM" id="MobiDB-lite"/>
    </source>
</evidence>
<dbReference type="Proteomes" id="UP000663840">
    <property type="component" value="Unassembled WGS sequence"/>
</dbReference>
<dbReference type="PROSITE" id="PS50600">
    <property type="entry name" value="ULP_PROTEASE"/>
    <property type="match status" value="1"/>
</dbReference>
<feature type="region of interest" description="Disordered" evidence="4">
    <location>
        <begin position="487"/>
        <end position="523"/>
    </location>
</feature>
<dbReference type="InterPro" id="IPR003653">
    <property type="entry name" value="Peptidase_C48_C"/>
</dbReference>
<evidence type="ECO:0000259" key="5">
    <source>
        <dbReference type="PROSITE" id="PS50600"/>
    </source>
</evidence>
<feature type="region of interest" description="Disordered" evidence="4">
    <location>
        <begin position="1534"/>
        <end position="1554"/>
    </location>
</feature>
<name>A0A8H3A103_9AGAM</name>
<accession>A0A8H3A103</accession>
<feature type="domain" description="Ubiquitin-like protease family profile" evidence="5">
    <location>
        <begin position="186"/>
        <end position="364"/>
    </location>
</feature>
<organism evidence="6 7">
    <name type="scientific">Rhizoctonia solani</name>
    <dbReference type="NCBI Taxonomy" id="456999"/>
    <lineage>
        <taxon>Eukaryota</taxon>
        <taxon>Fungi</taxon>
        <taxon>Dikarya</taxon>
        <taxon>Basidiomycota</taxon>
        <taxon>Agaricomycotina</taxon>
        <taxon>Agaricomycetes</taxon>
        <taxon>Cantharellales</taxon>
        <taxon>Ceratobasidiaceae</taxon>
        <taxon>Rhizoctonia</taxon>
    </lineage>
</organism>
<evidence type="ECO:0000256" key="2">
    <source>
        <dbReference type="ARBA" id="ARBA00022670"/>
    </source>
</evidence>
<dbReference type="GO" id="GO:0019783">
    <property type="term" value="F:ubiquitin-like protein peptidase activity"/>
    <property type="evidence" value="ECO:0007669"/>
    <property type="project" value="UniProtKB-ARBA"/>
</dbReference>
<evidence type="ECO:0000313" key="7">
    <source>
        <dbReference type="Proteomes" id="UP000663840"/>
    </source>
</evidence>
<evidence type="ECO:0000313" key="6">
    <source>
        <dbReference type="EMBL" id="CAE6370881.1"/>
    </source>
</evidence>
<dbReference type="SUPFAM" id="SSF54001">
    <property type="entry name" value="Cysteine proteinases"/>
    <property type="match status" value="1"/>
</dbReference>
<feature type="compositionally biased region" description="Pro residues" evidence="4">
    <location>
        <begin position="423"/>
        <end position="432"/>
    </location>
</feature>
<protein>
    <recommendedName>
        <fullName evidence="5">Ubiquitin-like protease family profile domain-containing protein</fullName>
    </recommendedName>
</protein>
<evidence type="ECO:0000256" key="1">
    <source>
        <dbReference type="ARBA" id="ARBA00005234"/>
    </source>
</evidence>
<dbReference type="EMBL" id="CAJMWR010000352">
    <property type="protein sequence ID" value="CAE6370881.1"/>
    <property type="molecule type" value="Genomic_DNA"/>
</dbReference>
<dbReference type="GO" id="GO:0008234">
    <property type="term" value="F:cysteine-type peptidase activity"/>
    <property type="evidence" value="ECO:0007669"/>
    <property type="project" value="InterPro"/>
</dbReference>
<comment type="caution">
    <text evidence="6">The sequence shown here is derived from an EMBL/GenBank/DDBJ whole genome shotgun (WGS) entry which is preliminary data.</text>
</comment>
<dbReference type="GO" id="GO:0006508">
    <property type="term" value="P:proteolysis"/>
    <property type="evidence" value="ECO:0007669"/>
    <property type="project" value="UniProtKB-KW"/>
</dbReference>
<reference evidence="6" key="1">
    <citation type="submission" date="2021-01" db="EMBL/GenBank/DDBJ databases">
        <authorList>
            <person name="Kaushik A."/>
        </authorList>
    </citation>
    <scope>NUCLEOTIDE SEQUENCE</scope>
    <source>
        <strain evidence="6">AG1-1A</strain>
    </source>
</reference>
<keyword evidence="3" id="KW-0378">Hydrolase</keyword>
<comment type="similarity">
    <text evidence="1">Belongs to the peptidase C48 family.</text>
</comment>
<keyword evidence="2" id="KW-0645">Protease</keyword>
<dbReference type="Pfam" id="PF02902">
    <property type="entry name" value="Peptidase_C48"/>
    <property type="match status" value="1"/>
</dbReference>
<dbReference type="InterPro" id="IPR038765">
    <property type="entry name" value="Papain-like_cys_pep_sf"/>
</dbReference>
<evidence type="ECO:0000256" key="3">
    <source>
        <dbReference type="ARBA" id="ARBA00022801"/>
    </source>
</evidence>
<feature type="non-terminal residue" evidence="6">
    <location>
        <position position="1"/>
    </location>
</feature>
<gene>
    <name evidence="6" type="ORF">RDB_LOCUS19086</name>
</gene>
<feature type="region of interest" description="Disordered" evidence="4">
    <location>
        <begin position="418"/>
        <end position="438"/>
    </location>
</feature>